<organism evidence="1 2">
    <name type="scientific">Phormidium tenue FACHB-1050</name>
    <dbReference type="NCBI Taxonomy" id="2692857"/>
    <lineage>
        <taxon>Bacteria</taxon>
        <taxon>Bacillati</taxon>
        <taxon>Cyanobacteriota</taxon>
        <taxon>Cyanophyceae</taxon>
        <taxon>Oscillatoriophycideae</taxon>
        <taxon>Oscillatoriales</taxon>
        <taxon>Oscillatoriaceae</taxon>
        <taxon>Phormidium</taxon>
    </lineage>
</organism>
<evidence type="ECO:0000313" key="2">
    <source>
        <dbReference type="Proteomes" id="UP000618445"/>
    </source>
</evidence>
<keyword evidence="2" id="KW-1185">Reference proteome</keyword>
<accession>A0ABR8C7V1</accession>
<gene>
    <name evidence="1" type="ORF">H6G05_07430</name>
</gene>
<reference evidence="1 2" key="1">
    <citation type="journal article" date="2020" name="ISME J.">
        <title>Comparative genomics reveals insights into cyanobacterial evolution and habitat adaptation.</title>
        <authorList>
            <person name="Chen M.Y."/>
            <person name="Teng W.K."/>
            <person name="Zhao L."/>
            <person name="Hu C.X."/>
            <person name="Zhou Y.K."/>
            <person name="Han B.P."/>
            <person name="Song L.R."/>
            <person name="Shu W.S."/>
        </authorList>
    </citation>
    <scope>NUCLEOTIDE SEQUENCE [LARGE SCALE GENOMIC DNA]</scope>
    <source>
        <strain evidence="1 2">FACHB-1050</strain>
    </source>
</reference>
<name>A0ABR8C7V1_9CYAN</name>
<dbReference type="RefSeq" id="WP_190577562.1">
    <property type="nucleotide sequence ID" value="NZ_CAWPQU010000078.1"/>
</dbReference>
<protein>
    <submittedName>
        <fullName evidence="1">Uncharacterized protein</fullName>
    </submittedName>
</protein>
<dbReference type="Proteomes" id="UP000618445">
    <property type="component" value="Unassembled WGS sequence"/>
</dbReference>
<dbReference type="EMBL" id="JACJQY010000008">
    <property type="protein sequence ID" value="MBD2316676.1"/>
    <property type="molecule type" value="Genomic_DNA"/>
</dbReference>
<proteinExistence type="predicted"/>
<comment type="caution">
    <text evidence="1">The sequence shown here is derived from an EMBL/GenBank/DDBJ whole genome shotgun (WGS) entry which is preliminary data.</text>
</comment>
<sequence>MKIKDDQITQINQMIDSGKTETQIIDWVDSQENSQDIYDWFNKFMQGYVSST</sequence>
<evidence type="ECO:0000313" key="1">
    <source>
        <dbReference type="EMBL" id="MBD2316676.1"/>
    </source>
</evidence>